<accession>T5ALC7</accession>
<proteinExistence type="predicted"/>
<organism evidence="2 3">
    <name type="scientific">Ophiocordyceps sinensis (strain Co18 / CGMCC 3.14243)</name>
    <name type="common">Yarsagumba caterpillar fungus</name>
    <name type="synonym">Hirsutella sinensis</name>
    <dbReference type="NCBI Taxonomy" id="911162"/>
    <lineage>
        <taxon>Eukaryota</taxon>
        <taxon>Fungi</taxon>
        <taxon>Dikarya</taxon>
        <taxon>Ascomycota</taxon>
        <taxon>Pezizomycotina</taxon>
        <taxon>Sordariomycetes</taxon>
        <taxon>Hypocreomycetidae</taxon>
        <taxon>Hypocreales</taxon>
        <taxon>Ophiocordycipitaceae</taxon>
        <taxon>Ophiocordyceps</taxon>
    </lineage>
</organism>
<dbReference type="PANTHER" id="PTHR37471">
    <property type="entry name" value="UNNAMED PRODUCT"/>
    <property type="match status" value="1"/>
</dbReference>
<dbReference type="HOGENOM" id="CLU_101863_0_0_1"/>
<dbReference type="eggNOG" id="ENOG502QW6Q">
    <property type="taxonomic scope" value="Eukaryota"/>
</dbReference>
<name>T5ALC7_OPHSC</name>
<evidence type="ECO:0000313" key="3">
    <source>
        <dbReference type="Proteomes" id="UP000019374"/>
    </source>
</evidence>
<dbReference type="Proteomes" id="UP000019374">
    <property type="component" value="Unassembled WGS sequence"/>
</dbReference>
<dbReference type="AlphaFoldDB" id="T5ALC7"/>
<evidence type="ECO:0000313" key="2">
    <source>
        <dbReference type="EMBL" id="EQL02618.1"/>
    </source>
</evidence>
<dbReference type="GO" id="GO:0016787">
    <property type="term" value="F:hydrolase activity"/>
    <property type="evidence" value="ECO:0007669"/>
    <property type="project" value="UniProtKB-KW"/>
</dbReference>
<protein>
    <submittedName>
        <fullName evidence="2">Alpha beta hydrolase fold family</fullName>
    </submittedName>
</protein>
<keyword evidence="1" id="KW-0472">Membrane</keyword>
<reference evidence="2 3" key="1">
    <citation type="journal article" date="2013" name="Chin. Sci. Bull.">
        <title>Genome survey uncovers the secrets of sex and lifestyle in caterpillar fungus.</title>
        <authorList>
            <person name="Hu X."/>
            <person name="Zhang Y."/>
            <person name="Xiao G."/>
            <person name="Zheng P."/>
            <person name="Xia Y."/>
            <person name="Zhang X."/>
            <person name="St Leger R.J."/>
            <person name="Liu X."/>
            <person name="Wang C."/>
        </authorList>
    </citation>
    <scope>NUCLEOTIDE SEQUENCE [LARGE SCALE GENOMIC DNA]</scope>
    <source>
        <strain evidence="3">Co18 / CGMCC 3.14243</strain>
        <tissue evidence="2">Fruit-body</tissue>
    </source>
</reference>
<keyword evidence="1" id="KW-0812">Transmembrane</keyword>
<keyword evidence="1" id="KW-1133">Transmembrane helix</keyword>
<sequence>MAVKSLWDYVFIRTCIFLLHLVAPLSVVFSLVSSLFLLPFPIPRALKVWLALEAAFYLAVYLPHKEYLQRAAKHPVPPCRQDRRELFLRCHETIPDPDLYLRKWFRDAPADEIKRENVKDFFRWAFLNTGDADPAFDEELEDYASRMERLLGRRLEPGRGNAKCLRLTLDKVEMLHRSLTWYMCVFVVDTIASVSLRYHSFDFYRTSLLQILSIFPPRPFMLAIFATYSSPGS</sequence>
<dbReference type="EMBL" id="KE652292">
    <property type="protein sequence ID" value="EQL02618.1"/>
    <property type="molecule type" value="Genomic_DNA"/>
</dbReference>
<evidence type="ECO:0000256" key="1">
    <source>
        <dbReference type="SAM" id="Phobius"/>
    </source>
</evidence>
<feature type="transmembrane region" description="Helical" evidence="1">
    <location>
        <begin position="12"/>
        <end position="40"/>
    </location>
</feature>
<keyword evidence="2" id="KW-0378">Hydrolase</keyword>
<dbReference type="PANTHER" id="PTHR37471:SF1">
    <property type="entry name" value="AB HYDROLASE-1 DOMAIN-CONTAINING PROTEIN"/>
    <property type="match status" value="1"/>
</dbReference>
<gene>
    <name evidence="2" type="ORF">OCS_01681</name>
</gene>